<dbReference type="AlphaFoldDB" id="A0A9N6WT16"/>
<name>A0A9N6WT16_9CRUS</name>
<dbReference type="GO" id="GO:0097504">
    <property type="term" value="C:Gemini of Cajal bodies"/>
    <property type="evidence" value="ECO:0007669"/>
    <property type="project" value="UniProtKB-SubCell"/>
</dbReference>
<keyword evidence="7" id="KW-0963">Cytoplasm</keyword>
<evidence type="ECO:0000256" key="8">
    <source>
        <dbReference type="ARBA" id="ARBA00022664"/>
    </source>
</evidence>
<gene>
    <name evidence="22" type="primary">EOG090X06TU</name>
</gene>
<evidence type="ECO:0000256" key="14">
    <source>
        <dbReference type="ARBA" id="ARBA00023187"/>
    </source>
</evidence>
<dbReference type="GO" id="GO:0010628">
    <property type="term" value="P:positive regulation of gene expression"/>
    <property type="evidence" value="ECO:0007669"/>
    <property type="project" value="UniProtKB-ARBA"/>
</dbReference>
<evidence type="ECO:0000259" key="21">
    <source>
        <dbReference type="SMART" id="SM00709"/>
    </source>
</evidence>
<evidence type="ECO:0000256" key="16">
    <source>
        <dbReference type="ARBA" id="ARBA00023273"/>
    </source>
</evidence>
<evidence type="ECO:0000256" key="9">
    <source>
        <dbReference type="ARBA" id="ARBA00022723"/>
    </source>
</evidence>
<evidence type="ECO:0000256" key="20">
    <source>
        <dbReference type="SAM" id="MobiDB-lite"/>
    </source>
</evidence>
<reference evidence="22" key="1">
    <citation type="submission" date="2021-04" db="EMBL/GenBank/DDBJ databases">
        <authorList>
            <person name="Cornetti L."/>
        </authorList>
    </citation>
    <scope>NUCLEOTIDE SEQUENCE</scope>
</reference>
<dbReference type="PANTHER" id="PTHR10876:SF0">
    <property type="entry name" value="ZINC FINGER PROTEIN ZPR1"/>
    <property type="match status" value="1"/>
</dbReference>
<evidence type="ECO:0000256" key="1">
    <source>
        <dbReference type="ARBA" id="ARBA00004408"/>
    </source>
</evidence>
<feature type="region of interest" description="Disordered" evidence="20">
    <location>
        <begin position="1"/>
        <end position="34"/>
    </location>
</feature>
<keyword evidence="11" id="KW-0863">Zinc-finger</keyword>
<comment type="similarity">
    <text evidence="6">Belongs to the ZPR1 family.</text>
</comment>
<keyword evidence="16" id="KW-0966">Cell projection</keyword>
<proteinExistence type="inferred from homology"/>
<evidence type="ECO:0000313" key="22">
    <source>
        <dbReference type="EMBL" id="CAG4645548.1"/>
    </source>
</evidence>
<dbReference type="GO" id="GO:0005730">
    <property type="term" value="C:nucleolus"/>
    <property type="evidence" value="ECO:0007669"/>
    <property type="project" value="UniProtKB-SubCell"/>
</dbReference>
<dbReference type="NCBIfam" id="TIGR00310">
    <property type="entry name" value="ZPR1_znf"/>
    <property type="match status" value="2"/>
</dbReference>
<keyword evidence="10" id="KW-0677">Repeat</keyword>
<keyword evidence="15" id="KW-0539">Nucleus</keyword>
<dbReference type="Pfam" id="PF22794">
    <property type="entry name" value="jr-ZPR1"/>
    <property type="match status" value="2"/>
</dbReference>
<evidence type="ECO:0000256" key="18">
    <source>
        <dbReference type="ARBA" id="ARBA00074960"/>
    </source>
</evidence>
<dbReference type="PANTHER" id="PTHR10876">
    <property type="entry name" value="ZINC FINGER PROTEIN ZPR1"/>
    <property type="match status" value="1"/>
</dbReference>
<dbReference type="Pfam" id="PF03367">
    <property type="entry name" value="Zn_ribbon_ZPR1"/>
    <property type="match status" value="2"/>
</dbReference>
<evidence type="ECO:0000256" key="17">
    <source>
        <dbReference type="ARBA" id="ARBA00034695"/>
    </source>
</evidence>
<evidence type="ECO:0000256" key="15">
    <source>
        <dbReference type="ARBA" id="ARBA00023242"/>
    </source>
</evidence>
<evidence type="ECO:0000256" key="19">
    <source>
        <dbReference type="ARBA" id="ARBA00079252"/>
    </source>
</evidence>
<dbReference type="SMART" id="SM00709">
    <property type="entry name" value="Zpr1"/>
    <property type="match status" value="2"/>
</dbReference>
<dbReference type="InterPro" id="IPR042451">
    <property type="entry name" value="ZPR1_A/B_dom"/>
</dbReference>
<feature type="domain" description="Zinc finger ZPR1-type" evidence="21">
    <location>
        <begin position="37"/>
        <end position="195"/>
    </location>
</feature>
<dbReference type="FunFam" id="2.60.120.1040:FF:000001">
    <property type="entry name" value="Zinc finger protein ZPR1"/>
    <property type="match status" value="1"/>
</dbReference>
<sequence>MKMTTNAGATQADSVSKPVFRDLNVEDDEPETTEVESLCTNCGENGMTRLLLTRIPFYKEIILMSFECSHCGFKNNEIQPGGRIQEKGVQVEVIISNERDLNRQVVKSDYATVKIPEVEFEIPPQSQKGEITTIEGILDRTVAGLQQDQIVRRIAEPEVAEQVDAFIVKLTNLKKLENPFTLIIDDPSGNSYIENLLAPHPDPALKLHYYVRNKEQNHLLCIYEDELREAENPVHEGKDLSGEELENEVLQFPTNCPTCNAPCVTNMKVTNIPFFKEAIIMATTCDACGHRTNEVKSGSGIADKGTRIQLNITDPSDLSRDVLKSETCSFSIPDLDFEMGAGTLGGRFTTLEGLLTAMREQILDFNPLFSGDSADSNIKSKFAELGHQLSEIAAGNTMNVTVVLDDPAGNSYLQNVYAPDPDPNMEIVHYERNFDQNEELGLNDLKVENYESS</sequence>
<protein>
    <recommendedName>
        <fullName evidence="18">Zinc finger protein ZPR1</fullName>
    </recommendedName>
    <alternativeName>
        <fullName evidence="19">Zinc finger protein 259</fullName>
    </alternativeName>
</protein>
<dbReference type="GO" id="GO:0031369">
    <property type="term" value="F:translation initiation factor binding"/>
    <property type="evidence" value="ECO:0007669"/>
    <property type="project" value="UniProtKB-ARBA"/>
</dbReference>
<keyword evidence="12" id="KW-0221">Differentiation</keyword>
<evidence type="ECO:0000256" key="10">
    <source>
        <dbReference type="ARBA" id="ARBA00022737"/>
    </source>
</evidence>
<evidence type="ECO:0000256" key="3">
    <source>
        <dbReference type="ARBA" id="ARBA00004556"/>
    </source>
</evidence>
<dbReference type="InterPro" id="IPR042452">
    <property type="entry name" value="ZPR1_Znf1/2"/>
</dbReference>
<evidence type="ECO:0000256" key="13">
    <source>
        <dbReference type="ARBA" id="ARBA00022833"/>
    </source>
</evidence>
<dbReference type="GO" id="GO:0048471">
    <property type="term" value="C:perinuclear region of cytoplasm"/>
    <property type="evidence" value="ECO:0007669"/>
    <property type="project" value="UniProtKB-SubCell"/>
</dbReference>
<evidence type="ECO:0000256" key="2">
    <source>
        <dbReference type="ARBA" id="ARBA00004489"/>
    </source>
</evidence>
<keyword evidence="8" id="KW-0507">mRNA processing</keyword>
<dbReference type="GO" id="GO:0008380">
    <property type="term" value="P:RNA splicing"/>
    <property type="evidence" value="ECO:0007669"/>
    <property type="project" value="UniProtKB-KW"/>
</dbReference>
<evidence type="ECO:0000256" key="4">
    <source>
        <dbReference type="ARBA" id="ARBA00004604"/>
    </source>
</evidence>
<dbReference type="InterPro" id="IPR040141">
    <property type="entry name" value="ZPR1"/>
</dbReference>
<dbReference type="InterPro" id="IPR056180">
    <property type="entry name" value="ZPR1_jr_dom"/>
</dbReference>
<evidence type="ECO:0000256" key="12">
    <source>
        <dbReference type="ARBA" id="ARBA00022782"/>
    </source>
</evidence>
<dbReference type="GO" id="GO:0042307">
    <property type="term" value="P:positive regulation of protein import into nucleus"/>
    <property type="evidence" value="ECO:0007669"/>
    <property type="project" value="UniProtKB-ARBA"/>
</dbReference>
<dbReference type="Gene3D" id="2.60.120.1040">
    <property type="entry name" value="ZPR1, A/B domain"/>
    <property type="match status" value="2"/>
</dbReference>
<feature type="domain" description="Zinc finger ZPR1-type" evidence="21">
    <location>
        <begin position="254"/>
        <end position="415"/>
    </location>
</feature>
<keyword evidence="13" id="KW-0862">Zinc</keyword>
<feature type="compositionally biased region" description="Acidic residues" evidence="20">
    <location>
        <begin position="25"/>
        <end position="34"/>
    </location>
</feature>
<dbReference type="GO" id="GO:0006397">
    <property type="term" value="P:mRNA processing"/>
    <property type="evidence" value="ECO:0007669"/>
    <property type="project" value="UniProtKB-KW"/>
</dbReference>
<dbReference type="GO" id="GO:0008270">
    <property type="term" value="F:zinc ion binding"/>
    <property type="evidence" value="ECO:0007669"/>
    <property type="project" value="UniProtKB-KW"/>
</dbReference>
<dbReference type="EMBL" id="OC988893">
    <property type="protein sequence ID" value="CAG4645548.1"/>
    <property type="molecule type" value="Genomic_DNA"/>
</dbReference>
<dbReference type="FunFam" id="2.20.25.420:FF:000003">
    <property type="entry name" value="zinc finger protein ZPR1"/>
    <property type="match status" value="1"/>
</dbReference>
<dbReference type="GO" id="GO:0061564">
    <property type="term" value="P:axon development"/>
    <property type="evidence" value="ECO:0007669"/>
    <property type="project" value="UniProtKB-ARBA"/>
</dbReference>
<evidence type="ECO:0000256" key="7">
    <source>
        <dbReference type="ARBA" id="ARBA00022490"/>
    </source>
</evidence>
<dbReference type="FunFam" id="2.20.25.420:FF:000001">
    <property type="entry name" value="Zinc finger protein ZPR1"/>
    <property type="match status" value="1"/>
</dbReference>
<organism evidence="22">
    <name type="scientific">Lynceus sp. MCZ IZ 141354</name>
    <dbReference type="NCBI Taxonomy" id="1930659"/>
    <lineage>
        <taxon>Eukaryota</taxon>
        <taxon>Metazoa</taxon>
        <taxon>Ecdysozoa</taxon>
        <taxon>Arthropoda</taxon>
        <taxon>Crustacea</taxon>
        <taxon>Branchiopoda</taxon>
        <taxon>Diplostraca</taxon>
        <taxon>Laevicaudata</taxon>
        <taxon>Lynceidae</taxon>
        <taxon>Lynceus</taxon>
    </lineage>
</organism>
<evidence type="ECO:0000256" key="5">
    <source>
        <dbReference type="ARBA" id="ARBA00004624"/>
    </source>
</evidence>
<accession>A0A9N6WT16</accession>
<dbReference type="GO" id="GO:0030426">
    <property type="term" value="C:growth cone"/>
    <property type="evidence" value="ECO:0007669"/>
    <property type="project" value="UniProtKB-SubCell"/>
</dbReference>
<dbReference type="InterPro" id="IPR004457">
    <property type="entry name" value="Znf_ZPR1"/>
</dbReference>
<dbReference type="FunFam" id="2.60.120.1040:FF:000002">
    <property type="entry name" value="zinc finger protein ZPR1"/>
    <property type="match status" value="1"/>
</dbReference>
<dbReference type="GO" id="GO:0006260">
    <property type="term" value="P:DNA replication"/>
    <property type="evidence" value="ECO:0007669"/>
    <property type="project" value="UniProtKB-ARBA"/>
</dbReference>
<dbReference type="GO" id="GO:0015030">
    <property type="term" value="C:Cajal body"/>
    <property type="evidence" value="ECO:0007669"/>
    <property type="project" value="UniProtKB-SubCell"/>
</dbReference>
<feature type="compositionally biased region" description="Polar residues" evidence="20">
    <location>
        <begin position="1"/>
        <end position="14"/>
    </location>
</feature>
<keyword evidence="9" id="KW-0479">Metal-binding</keyword>
<keyword evidence="14" id="KW-0508">mRNA splicing</keyword>
<dbReference type="Gene3D" id="2.20.25.420">
    <property type="entry name" value="ZPR1, zinc finger domain"/>
    <property type="match status" value="2"/>
</dbReference>
<evidence type="ECO:0000256" key="11">
    <source>
        <dbReference type="ARBA" id="ARBA00022771"/>
    </source>
</evidence>
<comment type="subcellular location">
    <subcellularLocation>
        <location evidence="2">Cell projection</location>
        <location evidence="2">Axon</location>
    </subcellularLocation>
    <subcellularLocation>
        <location evidence="5">Cell projection</location>
        <location evidence="5">Growth cone</location>
    </subcellularLocation>
    <subcellularLocation>
        <location evidence="3">Cytoplasm</location>
        <location evidence="3">Perinuclear region</location>
    </subcellularLocation>
    <subcellularLocation>
        <location evidence="1">Nucleus</location>
        <location evidence="1">Cajal body</location>
    </subcellularLocation>
    <subcellularLocation>
        <location evidence="17">Nucleus</location>
        <location evidence="17">Gem</location>
    </subcellularLocation>
    <subcellularLocation>
        <location evidence="4">Nucleus</location>
        <location evidence="4">Nucleolus</location>
    </subcellularLocation>
</comment>
<evidence type="ECO:0000256" key="6">
    <source>
        <dbReference type="ARBA" id="ARBA00008354"/>
    </source>
</evidence>